<name>X1QU00_9ZZZZ</name>
<evidence type="ECO:0000259" key="1">
    <source>
        <dbReference type="Pfam" id="PF00266"/>
    </source>
</evidence>
<feature type="non-terminal residue" evidence="2">
    <location>
        <position position="37"/>
    </location>
</feature>
<accession>X1QU00</accession>
<dbReference type="EMBL" id="BARV01040833">
    <property type="protein sequence ID" value="GAI46754.1"/>
    <property type="molecule type" value="Genomic_DNA"/>
</dbReference>
<gene>
    <name evidence="2" type="ORF">S06H3_62072</name>
</gene>
<dbReference type="Gene3D" id="3.40.640.10">
    <property type="entry name" value="Type I PLP-dependent aspartate aminotransferase-like (Major domain)"/>
    <property type="match status" value="1"/>
</dbReference>
<organism evidence="2">
    <name type="scientific">marine sediment metagenome</name>
    <dbReference type="NCBI Taxonomy" id="412755"/>
    <lineage>
        <taxon>unclassified sequences</taxon>
        <taxon>metagenomes</taxon>
        <taxon>ecological metagenomes</taxon>
    </lineage>
</organism>
<sequence>MDLITVSAHTIHGPKGIGVLYLAFGQTGVPSGLHFVR</sequence>
<reference evidence="2" key="1">
    <citation type="journal article" date="2014" name="Front. Microbiol.">
        <title>High frequency of phylogenetically diverse reductive dehalogenase-homologous genes in deep subseafloor sedimentary metagenomes.</title>
        <authorList>
            <person name="Kawai M."/>
            <person name="Futagami T."/>
            <person name="Toyoda A."/>
            <person name="Takaki Y."/>
            <person name="Nishi S."/>
            <person name="Hori S."/>
            <person name="Arai W."/>
            <person name="Tsubouchi T."/>
            <person name="Morono Y."/>
            <person name="Uchiyama I."/>
            <person name="Ito T."/>
            <person name="Fujiyama A."/>
            <person name="Inagaki F."/>
            <person name="Takami H."/>
        </authorList>
    </citation>
    <scope>NUCLEOTIDE SEQUENCE</scope>
    <source>
        <strain evidence="2">Expedition CK06-06</strain>
    </source>
</reference>
<proteinExistence type="predicted"/>
<comment type="caution">
    <text evidence="2">The sequence shown here is derived from an EMBL/GenBank/DDBJ whole genome shotgun (WGS) entry which is preliminary data.</text>
</comment>
<dbReference type="AlphaFoldDB" id="X1QU00"/>
<dbReference type="InterPro" id="IPR000192">
    <property type="entry name" value="Aminotrans_V_dom"/>
</dbReference>
<evidence type="ECO:0000313" key="2">
    <source>
        <dbReference type="EMBL" id="GAI46754.1"/>
    </source>
</evidence>
<feature type="domain" description="Aminotransferase class V" evidence="1">
    <location>
        <begin position="1"/>
        <end position="22"/>
    </location>
</feature>
<protein>
    <recommendedName>
        <fullName evidence="1">Aminotransferase class V domain-containing protein</fullName>
    </recommendedName>
</protein>
<dbReference type="Pfam" id="PF00266">
    <property type="entry name" value="Aminotran_5"/>
    <property type="match status" value="1"/>
</dbReference>
<dbReference type="InterPro" id="IPR015421">
    <property type="entry name" value="PyrdxlP-dep_Trfase_major"/>
</dbReference>